<evidence type="ECO:0000259" key="2">
    <source>
        <dbReference type="Pfam" id="PF01558"/>
    </source>
</evidence>
<dbReference type="InterPro" id="IPR019752">
    <property type="entry name" value="Pyrv/ketoisovalerate_OxRed_cat"/>
</dbReference>
<dbReference type="RefSeq" id="WP_245756564.1">
    <property type="nucleotide sequence ID" value="NZ_AP025284.1"/>
</dbReference>
<dbReference type="NCBIfam" id="NF005322">
    <property type="entry name" value="PRK06853.1-2"/>
    <property type="match status" value="1"/>
</dbReference>
<protein>
    <submittedName>
        <fullName evidence="3">Indolepyruvate ferredoxin oxidoreductase beta subunit</fullName>
    </submittedName>
</protein>
<keyword evidence="4" id="KW-1185">Reference proteome</keyword>
<dbReference type="InterPro" id="IPR002869">
    <property type="entry name" value="Pyrv_flavodox_OxRed_cen"/>
</dbReference>
<gene>
    <name evidence="3" type="ORF">SAMN03080615_02257</name>
</gene>
<dbReference type="EMBL" id="FOGB01000006">
    <property type="protein sequence ID" value="SEQ66506.1"/>
    <property type="molecule type" value="Genomic_DNA"/>
</dbReference>
<dbReference type="GO" id="GO:0016903">
    <property type="term" value="F:oxidoreductase activity, acting on the aldehyde or oxo group of donors"/>
    <property type="evidence" value="ECO:0007669"/>
    <property type="project" value="InterPro"/>
</dbReference>
<dbReference type="AlphaFoldDB" id="A0A1H9HVX8"/>
<accession>A0A1H9HVX8</accession>
<keyword evidence="3" id="KW-0670">Pyruvate</keyword>
<dbReference type="SUPFAM" id="SSF53323">
    <property type="entry name" value="Pyruvate-ferredoxin oxidoreductase, PFOR, domain III"/>
    <property type="match status" value="1"/>
</dbReference>
<dbReference type="STRING" id="355243.SAMN03080615_02257"/>
<dbReference type="InterPro" id="IPR052198">
    <property type="entry name" value="IorB_Oxidoreductase"/>
</dbReference>
<keyword evidence="1" id="KW-0560">Oxidoreductase</keyword>
<dbReference type="Pfam" id="PF01558">
    <property type="entry name" value="POR"/>
    <property type="match status" value="1"/>
</dbReference>
<evidence type="ECO:0000256" key="1">
    <source>
        <dbReference type="ARBA" id="ARBA00023002"/>
    </source>
</evidence>
<dbReference type="PANTHER" id="PTHR43854">
    <property type="entry name" value="INDOLEPYRUVATE OXIDOREDUCTASE SUBUNIT IORB"/>
    <property type="match status" value="1"/>
</dbReference>
<organism evidence="3 4">
    <name type="scientific">Amphritea atlantica</name>
    <dbReference type="NCBI Taxonomy" id="355243"/>
    <lineage>
        <taxon>Bacteria</taxon>
        <taxon>Pseudomonadati</taxon>
        <taxon>Pseudomonadota</taxon>
        <taxon>Gammaproteobacteria</taxon>
        <taxon>Oceanospirillales</taxon>
        <taxon>Oceanospirillaceae</taxon>
        <taxon>Amphritea</taxon>
    </lineage>
</organism>
<evidence type="ECO:0000313" key="3">
    <source>
        <dbReference type="EMBL" id="SEQ66506.1"/>
    </source>
</evidence>
<proteinExistence type="predicted"/>
<name>A0A1H9HVX8_9GAMM</name>
<sequence>MMTSQKPSLELNSDAVTNILVVGIGGQGVMTAADVLSQAALALGYDVKKTEVAGMAQRGGVVTSHVRFGKQVLSPAIRPGDADMMIAFEPAEALRWHTHMKSGAVVMVNDYPLIPPVVSIGLYDYPDNPLGQLADGSVELHHFNAGEAAIELGDRRLVNSIMLGAIADHLPFSPEILEQALLARFQRKGEALTELNRRAFTLGRQAFNQVDSLATA</sequence>
<dbReference type="Gene3D" id="3.40.920.10">
    <property type="entry name" value="Pyruvate-ferredoxin oxidoreductase, PFOR, domain III"/>
    <property type="match status" value="1"/>
</dbReference>
<evidence type="ECO:0000313" key="4">
    <source>
        <dbReference type="Proteomes" id="UP000198749"/>
    </source>
</evidence>
<reference evidence="4" key="1">
    <citation type="submission" date="2016-10" db="EMBL/GenBank/DDBJ databases">
        <authorList>
            <person name="Varghese N."/>
            <person name="Submissions S."/>
        </authorList>
    </citation>
    <scope>NUCLEOTIDE SEQUENCE [LARGE SCALE GENOMIC DNA]</scope>
    <source>
        <strain evidence="4">DSM 18887</strain>
    </source>
</reference>
<dbReference type="PANTHER" id="PTHR43854:SF1">
    <property type="entry name" value="INDOLEPYRUVATE OXIDOREDUCTASE SUBUNIT IORB"/>
    <property type="match status" value="1"/>
</dbReference>
<dbReference type="Proteomes" id="UP000198749">
    <property type="component" value="Unassembled WGS sequence"/>
</dbReference>
<feature type="domain" description="Pyruvate/ketoisovalerate oxidoreductase catalytic" evidence="2">
    <location>
        <begin position="25"/>
        <end position="205"/>
    </location>
</feature>